<evidence type="ECO:0000256" key="4">
    <source>
        <dbReference type="ARBA" id="ARBA00023163"/>
    </source>
</evidence>
<comment type="caution">
    <text evidence="7">The sequence shown here is derived from an EMBL/GenBank/DDBJ whole genome shotgun (WGS) entry which is preliminary data.</text>
</comment>
<dbReference type="PRINTS" id="PR00040">
    <property type="entry name" value="HTHMERR"/>
</dbReference>
<feature type="domain" description="HTH merR-type" evidence="6">
    <location>
        <begin position="10"/>
        <end position="78"/>
    </location>
</feature>
<accession>A0ABV9F985</accession>
<dbReference type="SUPFAM" id="SSF46955">
    <property type="entry name" value="Putative DNA-binding domain"/>
    <property type="match status" value="1"/>
</dbReference>
<evidence type="ECO:0000256" key="2">
    <source>
        <dbReference type="ARBA" id="ARBA00023015"/>
    </source>
</evidence>
<dbReference type="PANTHER" id="PTHR30204:SF69">
    <property type="entry name" value="MERR-FAMILY TRANSCRIPTIONAL REGULATOR"/>
    <property type="match status" value="1"/>
</dbReference>
<name>A0ABV9F985_9BACL</name>
<dbReference type="InterPro" id="IPR000551">
    <property type="entry name" value="MerR-type_HTH_dom"/>
</dbReference>
<proteinExistence type="predicted"/>
<keyword evidence="5" id="KW-0175">Coiled coil</keyword>
<keyword evidence="1" id="KW-0678">Repressor</keyword>
<evidence type="ECO:0000313" key="8">
    <source>
        <dbReference type="Proteomes" id="UP001596028"/>
    </source>
</evidence>
<reference evidence="8" key="1">
    <citation type="journal article" date="2019" name="Int. J. Syst. Evol. Microbiol.">
        <title>The Global Catalogue of Microorganisms (GCM) 10K type strain sequencing project: providing services to taxonomists for standard genome sequencing and annotation.</title>
        <authorList>
            <consortium name="The Broad Institute Genomics Platform"/>
            <consortium name="The Broad Institute Genome Sequencing Center for Infectious Disease"/>
            <person name="Wu L."/>
            <person name="Ma J."/>
        </authorList>
    </citation>
    <scope>NUCLEOTIDE SEQUENCE [LARGE SCALE GENOMIC DNA]</scope>
    <source>
        <strain evidence="8">CCUG 49571</strain>
    </source>
</reference>
<dbReference type="RefSeq" id="WP_378092950.1">
    <property type="nucleotide sequence ID" value="NZ_JBHSEP010000002.1"/>
</dbReference>
<keyword evidence="2" id="KW-0805">Transcription regulation</keyword>
<organism evidence="7 8">
    <name type="scientific">Cohnella hongkongensis</name>
    <dbReference type="NCBI Taxonomy" id="178337"/>
    <lineage>
        <taxon>Bacteria</taxon>
        <taxon>Bacillati</taxon>
        <taxon>Bacillota</taxon>
        <taxon>Bacilli</taxon>
        <taxon>Bacillales</taxon>
        <taxon>Paenibacillaceae</taxon>
        <taxon>Cohnella</taxon>
    </lineage>
</organism>
<sequence>MGGDTVGNAKLKIGELAMMSGVTKRTVDHYTVLGLLAAERTASNYRLYDPSMLERIRWIEEHKAAGKSLEQIRILLKVDSPVEVEVDIQEIRLQMRRLEKEVAKLVEQMDEKQRRQLKKKVSPESAALMHSLILLLS</sequence>
<evidence type="ECO:0000256" key="3">
    <source>
        <dbReference type="ARBA" id="ARBA00023125"/>
    </source>
</evidence>
<protein>
    <submittedName>
        <fullName evidence="7">MerR family transcriptional regulator</fullName>
    </submittedName>
</protein>
<evidence type="ECO:0000259" key="6">
    <source>
        <dbReference type="PROSITE" id="PS50937"/>
    </source>
</evidence>
<feature type="coiled-coil region" evidence="5">
    <location>
        <begin position="88"/>
        <end position="115"/>
    </location>
</feature>
<dbReference type="SMART" id="SM00422">
    <property type="entry name" value="HTH_MERR"/>
    <property type="match status" value="1"/>
</dbReference>
<dbReference type="Proteomes" id="UP001596028">
    <property type="component" value="Unassembled WGS sequence"/>
</dbReference>
<dbReference type="InterPro" id="IPR009061">
    <property type="entry name" value="DNA-bd_dom_put_sf"/>
</dbReference>
<evidence type="ECO:0000256" key="1">
    <source>
        <dbReference type="ARBA" id="ARBA00022491"/>
    </source>
</evidence>
<dbReference type="Pfam" id="PF13411">
    <property type="entry name" value="MerR_1"/>
    <property type="match status" value="1"/>
</dbReference>
<evidence type="ECO:0000256" key="5">
    <source>
        <dbReference type="SAM" id="Coils"/>
    </source>
</evidence>
<dbReference type="Gene3D" id="1.10.1660.10">
    <property type="match status" value="1"/>
</dbReference>
<gene>
    <name evidence="7" type="ORF">ACFO3S_05035</name>
</gene>
<keyword evidence="4" id="KW-0804">Transcription</keyword>
<dbReference type="EMBL" id="JBHSEP010000002">
    <property type="protein sequence ID" value="MFC4597593.1"/>
    <property type="molecule type" value="Genomic_DNA"/>
</dbReference>
<dbReference type="InterPro" id="IPR047057">
    <property type="entry name" value="MerR_fam"/>
</dbReference>
<dbReference type="PROSITE" id="PS50937">
    <property type="entry name" value="HTH_MERR_2"/>
    <property type="match status" value="1"/>
</dbReference>
<keyword evidence="8" id="KW-1185">Reference proteome</keyword>
<keyword evidence="3" id="KW-0238">DNA-binding</keyword>
<evidence type="ECO:0000313" key="7">
    <source>
        <dbReference type="EMBL" id="MFC4597593.1"/>
    </source>
</evidence>
<dbReference type="PANTHER" id="PTHR30204">
    <property type="entry name" value="REDOX-CYCLING DRUG-SENSING TRANSCRIPTIONAL ACTIVATOR SOXR"/>
    <property type="match status" value="1"/>
</dbReference>